<dbReference type="PROSITE" id="PS00028">
    <property type="entry name" value="ZINC_FINGER_C2H2_1"/>
    <property type="match status" value="1"/>
</dbReference>
<feature type="region of interest" description="Disordered" evidence="1">
    <location>
        <begin position="508"/>
        <end position="527"/>
    </location>
</feature>
<dbReference type="PANTHER" id="PTHR47487">
    <property type="entry name" value="OS06G0651300 PROTEIN-RELATED"/>
    <property type="match status" value="1"/>
</dbReference>
<reference evidence="4" key="1">
    <citation type="journal article" date="2010" name="Nature">
        <title>The Amphimedon queenslandica genome and the evolution of animal complexity.</title>
        <authorList>
            <person name="Srivastava M."/>
            <person name="Simakov O."/>
            <person name="Chapman J."/>
            <person name="Fahey B."/>
            <person name="Gauthier M.E."/>
            <person name="Mitros T."/>
            <person name="Richards G.S."/>
            <person name="Conaco C."/>
            <person name="Dacre M."/>
            <person name="Hellsten U."/>
            <person name="Larroux C."/>
            <person name="Putnam N.H."/>
            <person name="Stanke M."/>
            <person name="Adamska M."/>
            <person name="Darling A."/>
            <person name="Degnan S.M."/>
            <person name="Oakley T.H."/>
            <person name="Plachetzki D.C."/>
            <person name="Zhai Y."/>
            <person name="Adamski M."/>
            <person name="Calcino A."/>
            <person name="Cummins S.F."/>
            <person name="Goodstein D.M."/>
            <person name="Harris C."/>
            <person name="Jackson D.J."/>
            <person name="Leys S.P."/>
            <person name="Shu S."/>
            <person name="Woodcroft B.J."/>
            <person name="Vervoort M."/>
            <person name="Kosik K.S."/>
            <person name="Manning G."/>
            <person name="Degnan B.M."/>
            <person name="Rokhsar D.S."/>
        </authorList>
    </citation>
    <scope>NUCLEOTIDE SEQUENCE [LARGE SCALE GENOMIC DNA]</scope>
</reference>
<dbReference type="Gene3D" id="3.30.160.60">
    <property type="entry name" value="Classic Zinc Finger"/>
    <property type="match status" value="2"/>
</dbReference>
<feature type="compositionally biased region" description="Basic residues" evidence="1">
    <location>
        <begin position="50"/>
        <end position="74"/>
    </location>
</feature>
<dbReference type="InParanoid" id="A0A1X7V9L6"/>
<feature type="compositionally biased region" description="Basic and acidic residues" evidence="1">
    <location>
        <begin position="1"/>
        <end position="14"/>
    </location>
</feature>
<organism evidence="3">
    <name type="scientific">Amphimedon queenslandica</name>
    <name type="common">Sponge</name>
    <dbReference type="NCBI Taxonomy" id="400682"/>
    <lineage>
        <taxon>Eukaryota</taxon>
        <taxon>Metazoa</taxon>
        <taxon>Porifera</taxon>
        <taxon>Demospongiae</taxon>
        <taxon>Heteroscleromorpha</taxon>
        <taxon>Haplosclerida</taxon>
        <taxon>Niphatidae</taxon>
        <taxon>Amphimedon</taxon>
    </lineage>
</organism>
<dbReference type="EnsemblMetazoa" id="Aqu2.1.36691_001">
    <property type="protein sequence ID" value="Aqu2.1.36691_001"/>
    <property type="gene ID" value="Aqu2.1.36691"/>
</dbReference>
<evidence type="ECO:0000313" key="4">
    <source>
        <dbReference type="Proteomes" id="UP000007879"/>
    </source>
</evidence>
<evidence type="ECO:0000313" key="3">
    <source>
        <dbReference type="EnsemblMetazoa" id="Aqu2.1.36691_001"/>
    </source>
</evidence>
<dbReference type="SMART" id="SM00451">
    <property type="entry name" value="ZnF_U1"/>
    <property type="match status" value="3"/>
</dbReference>
<feature type="compositionally biased region" description="Low complexity" evidence="1">
    <location>
        <begin position="508"/>
        <end position="517"/>
    </location>
</feature>
<dbReference type="Pfam" id="PF12874">
    <property type="entry name" value="zf-met"/>
    <property type="match status" value="3"/>
</dbReference>
<feature type="compositionally biased region" description="Pro residues" evidence="1">
    <location>
        <begin position="518"/>
        <end position="527"/>
    </location>
</feature>
<dbReference type="InterPro" id="IPR013087">
    <property type="entry name" value="Znf_C2H2_type"/>
</dbReference>
<dbReference type="AlphaFoldDB" id="A0A1X7V9L6"/>
<dbReference type="SMART" id="SM00355">
    <property type="entry name" value="ZnF_C2H2"/>
    <property type="match status" value="4"/>
</dbReference>
<feature type="compositionally biased region" description="Low complexity" evidence="1">
    <location>
        <begin position="601"/>
        <end position="611"/>
    </location>
</feature>
<feature type="domain" description="C2H2-type" evidence="2">
    <location>
        <begin position="418"/>
        <end position="440"/>
    </location>
</feature>
<dbReference type="GO" id="GO:0003676">
    <property type="term" value="F:nucleic acid binding"/>
    <property type="evidence" value="ECO:0007669"/>
    <property type="project" value="InterPro"/>
</dbReference>
<feature type="region of interest" description="Disordered" evidence="1">
    <location>
        <begin position="1"/>
        <end position="206"/>
    </location>
</feature>
<gene>
    <name evidence="3" type="primary">105312099</name>
</gene>
<dbReference type="InterPro" id="IPR036236">
    <property type="entry name" value="Znf_C2H2_sf"/>
</dbReference>
<keyword evidence="4" id="KW-1185">Reference proteome</keyword>
<feature type="compositionally biased region" description="Basic and acidic residues" evidence="1">
    <location>
        <begin position="75"/>
        <end position="114"/>
    </location>
</feature>
<evidence type="ECO:0000259" key="2">
    <source>
        <dbReference type="PROSITE" id="PS00028"/>
    </source>
</evidence>
<sequence length="751" mass="84586">MSGKGEERESRGELSEGGPEWLSKYINEKPQKPGHYPKWLEEKCPDGSGSKHRRPPSPHFKRIPRRSPPRSPPRRSREDLKRPRERVREELPWWDERDRRREEPPRLRRSREDDFPFDLEGPKLVESFDYQHGMGSHKRTMNEMEPPLKNPRINPDFMGDTDSHFGQSFRSRERPPRSRGRGGRPPSRGRGGRGGGPPQRSQPFDDCTFYEGEERELPNVEEKGKSLYCSFCDVTTTDIEQLQIHLLGAKHLKTLRKLGIEDEIGTLSEAAKEVNEAFGNTLVPPPQVKFLYCKVCRGTPFSDQLGPHIASAAHIDAEKNWKFRGRVLPSFKNMFSEEELGEEEIEPTGEPAPEETYKGALPLQCKLCNVYATSFEEFKKHLVGKRHQGMVRKSALEGAGVMGSTPVATIQPFQSYYCEICKVTCVNQQSLDIHFKSTEHACNVLVGGNTTGGVAPGTQYCDVCEKTYDKKEWSEHFTNGEHSMNFQKKTARGYPNTNPGTAPIPPTQINTNYQQQQPTPPAVPQVGPPAVPLVAPPAVPPVAPPAVPRVAPPVAPSVPPPTAQYPFQSWNQNQINQTQWNQMASTQQVQYPAPQQHAWNQTQSSQPQTQTTQYLQTQTASQIAQTQYPQTAQYPQAQTVQYPHTQTVQYAPQAQTASQYIQTQTAQYPQAQTVQYPQTGGQTPQYPQPQGMAQWSQQAPAGSVQYSVQQGSQYYAQWMQQQQQQQIAWAQKQAGYQAGTAWPQAPLPAKK</sequence>
<dbReference type="GO" id="GO:0008270">
    <property type="term" value="F:zinc ion binding"/>
    <property type="evidence" value="ECO:0007669"/>
    <property type="project" value="InterPro"/>
</dbReference>
<dbReference type="KEGG" id="aqu:105312099"/>
<evidence type="ECO:0000256" key="1">
    <source>
        <dbReference type="SAM" id="MobiDB-lite"/>
    </source>
</evidence>
<proteinExistence type="predicted"/>
<dbReference type="SUPFAM" id="SSF57667">
    <property type="entry name" value="beta-beta-alpha zinc fingers"/>
    <property type="match status" value="3"/>
</dbReference>
<dbReference type="InterPro" id="IPR003604">
    <property type="entry name" value="Matrin/U1-like-C_Znf_C2H2"/>
</dbReference>
<dbReference type="EnsemblMetazoa" id="XM_011404475.1">
    <property type="protein sequence ID" value="XP_011402777.1"/>
    <property type="gene ID" value="LOC105312099"/>
</dbReference>
<reference evidence="3" key="2">
    <citation type="submission" date="2017-05" db="UniProtKB">
        <authorList>
            <consortium name="EnsemblMetazoa"/>
        </authorList>
    </citation>
    <scope>IDENTIFICATION</scope>
</reference>
<dbReference type="PANTHER" id="PTHR47487:SF12">
    <property type="entry name" value="GLUTENIN, HIGH MOLECULAR WEIGHT SUBUNIT DX5-LIKE"/>
    <property type="match status" value="1"/>
</dbReference>
<protein>
    <recommendedName>
        <fullName evidence="2">C2H2-type domain-containing protein</fullName>
    </recommendedName>
</protein>
<dbReference type="OrthoDB" id="434647at2759"/>
<feature type="region of interest" description="Disordered" evidence="1">
    <location>
        <begin position="582"/>
        <end position="611"/>
    </location>
</feature>
<accession>A0A1X7V9L6</accession>
<name>A0A1X7V9L6_AMPQE</name>
<dbReference type="Proteomes" id="UP000007879">
    <property type="component" value="Unassembled WGS sequence"/>
</dbReference>